<feature type="region of interest" description="Disordered" evidence="1">
    <location>
        <begin position="804"/>
        <end position="860"/>
    </location>
</feature>
<dbReference type="EMBL" id="GG662666">
    <property type="protein sequence ID" value="EAR97382.3"/>
    <property type="molecule type" value="Genomic_DNA"/>
</dbReference>
<dbReference type="InterPro" id="IPR000595">
    <property type="entry name" value="cNMP-bd_dom"/>
</dbReference>
<dbReference type="KEGG" id="tet:TTHERM_00339630"/>
<sequence>MSNNNNNDSMEVDINYDIIYEIVKKNPKDRSPDNIKYLMRLPVDILRESINPYAQLYARYFEFEEHKQNKQIFASKQRKNGVYWIIEGQFAVYNKKNIIIRAYKNLDYLSQNDIMNEFEDFQEVRALENTKLGYISDRTITEIIEPLKKEARWQLHDFLSCTPLLCTWTFNQIKFLLTFFNTLTFGKNSYVFQEKQESTAVYFVKDGIFDIRKNFSGAADYDDIVSKEGIVIKDLPLSKIQKLQMKEFKISTLNLGDYFGEEDVLTGNNRSFSVLCNSLQGEVVYIQAEHFIEFIYKDLFCRSTIDQKAKKKEQLFQKREINIKGSLNNYGNFLVNEHFNKNLDQIITELAIQPQVKTYNEIQKEQVIKQMQSLTNIQGASPRRNKGLIRNETLADIEELSDEAVAKMVNNNLFSKKRVQTEQKIEEIPDVPEKQILTIQDEDNKIQNPDQIQNRVDELVRINKQGKQNFLYDWRSKKNKEPSHNRTPSEQYQKDAMEEYGSNPPSQPAERASYQNNLNNEYYLDDDNSPKRQNKNSSNSPLQRANTKFLFSYAQNQNSSPHSPRIVSMTDLFRFNTENADDQFKAEKLPFPQMIEKNPSQQNTGRLINIIPTVQKPLQKQNTLNLQLTDRQRSQVKSQNQNDQNFNVNTQISDQVGSSQITNQPSNQELQSESNIYKRLYSSSQSPSRNEKMPERDSTKMKKIMEQMDDKFQVHHSNLQNQCQNFFTNPTQNNNQVQLKMIRQNSSKSPELKNGLLYEQQDELQQPDIIQLRNQSSSGSSNQLQQKATNVRIQTFELKDIQIQQPQLQKKNNNLDSSSPTYKFMESPQFTGQKSSQDTVKLSQKNSTNSKLGLSSSPRLKNISSSSFTSNLFNQPNNSRINKNISFVEKIRSNVKGSFSNDKNNYFKQTSNDTPNYSDQPNLIQGAKSVSSVFHDYKNNQIQQKKQTLNDLYISQFQRQRSIEGNDDDDDNDQQKNSLSLIQEDSNIIIAKQNANTFNFINSPVEENLQLKSPNMNRPLSSERKENSAFQNGYDFSNIQAKTTQNQDLSSRRLLFYKTNTNFSHYKPQFPSVNRQAAIQNQNLSQKLLSERYQKFKLQHSQIKKQNPQQAQQANQLSQASQNQIEDINSKPVVTSISNISQVNTFGNNFSHNFISNQTVERQSQNDSVNENLFYHSNKTQKIITNKPTARQENYSSNQNIFQKRAKSQNVLPPTTSYNDYKQMQKEHLASPQDHLQKLLDKKEKMFRKHLFSSQGGQSQILQQTNHEINNPYFNTYIQLDYMNAYKISQAKPKTQVGGNLSATSQIIKYIPMSPDKKKIPDYPEKIQNRSGTRSNNRQLVS</sequence>
<organism evidence="3 4">
    <name type="scientific">Tetrahymena thermophila (strain SB210)</name>
    <dbReference type="NCBI Taxonomy" id="312017"/>
    <lineage>
        <taxon>Eukaryota</taxon>
        <taxon>Sar</taxon>
        <taxon>Alveolata</taxon>
        <taxon>Ciliophora</taxon>
        <taxon>Intramacronucleata</taxon>
        <taxon>Oligohymenophorea</taxon>
        <taxon>Hymenostomatida</taxon>
        <taxon>Tetrahymenina</taxon>
        <taxon>Tetrahymenidae</taxon>
        <taxon>Tetrahymena</taxon>
    </lineage>
</organism>
<evidence type="ECO:0000256" key="1">
    <source>
        <dbReference type="SAM" id="MobiDB-lite"/>
    </source>
</evidence>
<dbReference type="RefSeq" id="XP_001017627.3">
    <property type="nucleotide sequence ID" value="XM_001017627.3"/>
</dbReference>
<keyword evidence="4" id="KW-1185">Reference proteome</keyword>
<dbReference type="InterPro" id="IPR018490">
    <property type="entry name" value="cNMP-bd_dom_sf"/>
</dbReference>
<evidence type="ECO:0000313" key="3">
    <source>
        <dbReference type="EMBL" id="EAR97382.3"/>
    </source>
</evidence>
<feature type="region of interest" description="Disordered" evidence="1">
    <location>
        <begin position="1012"/>
        <end position="1044"/>
    </location>
</feature>
<feature type="compositionally biased region" description="Basic and acidic residues" evidence="1">
    <location>
        <begin position="474"/>
        <end position="484"/>
    </location>
</feature>
<feature type="compositionally biased region" description="Basic and acidic residues" evidence="1">
    <location>
        <begin position="1315"/>
        <end position="1328"/>
    </location>
</feature>
<dbReference type="Proteomes" id="UP000009168">
    <property type="component" value="Unassembled WGS sequence"/>
</dbReference>
<gene>
    <name evidence="3" type="ORF">TTHERM_00339630</name>
</gene>
<feature type="compositionally biased region" description="Polar residues" evidence="1">
    <location>
        <begin position="1028"/>
        <end position="1044"/>
    </location>
</feature>
<feature type="region of interest" description="Disordered" evidence="1">
    <location>
        <begin position="898"/>
        <end position="923"/>
    </location>
</feature>
<proteinExistence type="predicted"/>
<accession>I7LV79</accession>
<feature type="domain" description="Cyclic nucleotide-binding" evidence="2">
    <location>
        <begin position="56"/>
        <end position="161"/>
    </location>
</feature>
<feature type="compositionally biased region" description="Low complexity" evidence="1">
    <location>
        <begin position="804"/>
        <end position="816"/>
    </location>
</feature>
<feature type="region of interest" description="Disordered" evidence="1">
    <location>
        <begin position="1314"/>
        <end position="1342"/>
    </location>
</feature>
<dbReference type="CDD" id="cd00038">
    <property type="entry name" value="CAP_ED"/>
    <property type="match status" value="1"/>
</dbReference>
<protein>
    <submittedName>
        <fullName evidence="3">Cyclic nucleotide-binding domain protein</fullName>
    </submittedName>
</protein>
<dbReference type="InterPro" id="IPR014710">
    <property type="entry name" value="RmlC-like_jellyroll"/>
</dbReference>
<evidence type="ECO:0000313" key="4">
    <source>
        <dbReference type="Proteomes" id="UP000009168"/>
    </source>
</evidence>
<evidence type="ECO:0000259" key="2">
    <source>
        <dbReference type="PROSITE" id="PS50042"/>
    </source>
</evidence>
<dbReference type="Gene3D" id="2.60.120.10">
    <property type="entry name" value="Jelly Rolls"/>
    <property type="match status" value="2"/>
</dbReference>
<feature type="domain" description="Cyclic nucleotide-binding" evidence="2">
    <location>
        <begin position="164"/>
        <end position="274"/>
    </location>
</feature>
<dbReference type="GeneID" id="7824362"/>
<dbReference type="InParanoid" id="I7LV79"/>
<dbReference type="SUPFAM" id="SSF51206">
    <property type="entry name" value="cAMP-binding domain-like"/>
    <property type="match status" value="2"/>
</dbReference>
<feature type="compositionally biased region" description="Polar residues" evidence="1">
    <location>
        <begin position="1329"/>
        <end position="1342"/>
    </location>
</feature>
<feature type="region of interest" description="Disordered" evidence="1">
    <location>
        <begin position="1099"/>
        <end position="1123"/>
    </location>
</feature>
<dbReference type="PROSITE" id="PS50042">
    <property type="entry name" value="CNMP_BINDING_3"/>
    <property type="match status" value="2"/>
</dbReference>
<feature type="compositionally biased region" description="Polar residues" evidence="1">
    <location>
        <begin position="828"/>
        <end position="860"/>
    </location>
</feature>
<feature type="compositionally biased region" description="Low complexity" evidence="1">
    <location>
        <begin position="1104"/>
        <end position="1123"/>
    </location>
</feature>
<feature type="region of interest" description="Disordered" evidence="1">
    <location>
        <begin position="471"/>
        <end position="491"/>
    </location>
</feature>
<feature type="region of interest" description="Disordered" evidence="1">
    <location>
        <begin position="520"/>
        <end position="542"/>
    </location>
</feature>
<reference evidence="4" key="1">
    <citation type="journal article" date="2006" name="PLoS Biol.">
        <title>Macronuclear genome sequence of the ciliate Tetrahymena thermophila, a model eukaryote.</title>
        <authorList>
            <person name="Eisen J.A."/>
            <person name="Coyne R.S."/>
            <person name="Wu M."/>
            <person name="Wu D."/>
            <person name="Thiagarajan M."/>
            <person name="Wortman J.R."/>
            <person name="Badger J.H."/>
            <person name="Ren Q."/>
            <person name="Amedeo P."/>
            <person name="Jones K.M."/>
            <person name="Tallon L.J."/>
            <person name="Delcher A.L."/>
            <person name="Salzberg S.L."/>
            <person name="Silva J.C."/>
            <person name="Haas B.J."/>
            <person name="Majoros W.H."/>
            <person name="Farzad M."/>
            <person name="Carlton J.M."/>
            <person name="Smith R.K. Jr."/>
            <person name="Garg J."/>
            <person name="Pearlman R.E."/>
            <person name="Karrer K.M."/>
            <person name="Sun L."/>
            <person name="Manning G."/>
            <person name="Elde N.C."/>
            <person name="Turkewitz A.P."/>
            <person name="Asai D.J."/>
            <person name="Wilkes D.E."/>
            <person name="Wang Y."/>
            <person name="Cai H."/>
            <person name="Collins K."/>
            <person name="Stewart B.A."/>
            <person name="Lee S.R."/>
            <person name="Wilamowska K."/>
            <person name="Weinberg Z."/>
            <person name="Ruzzo W.L."/>
            <person name="Wloga D."/>
            <person name="Gaertig J."/>
            <person name="Frankel J."/>
            <person name="Tsao C.-C."/>
            <person name="Gorovsky M.A."/>
            <person name="Keeling P.J."/>
            <person name="Waller R.F."/>
            <person name="Patron N.J."/>
            <person name="Cherry J.M."/>
            <person name="Stover N.A."/>
            <person name="Krieger C.J."/>
            <person name="del Toro C."/>
            <person name="Ryder H.F."/>
            <person name="Williamson S.C."/>
            <person name="Barbeau R.A."/>
            <person name="Hamilton E.P."/>
            <person name="Orias E."/>
        </authorList>
    </citation>
    <scope>NUCLEOTIDE SEQUENCE [LARGE SCALE GENOMIC DNA]</scope>
    <source>
        <strain evidence="4">SB210</strain>
    </source>
</reference>
<name>I7LV79_TETTS</name>